<dbReference type="InterPro" id="IPR039422">
    <property type="entry name" value="MarR/SlyA-like"/>
</dbReference>
<evidence type="ECO:0000313" key="2">
    <source>
        <dbReference type="EMBL" id="MBP2184648.1"/>
    </source>
</evidence>
<organism evidence="2 3">
    <name type="scientific">Amycolatopsis magusensis</name>
    <dbReference type="NCBI Taxonomy" id="882444"/>
    <lineage>
        <taxon>Bacteria</taxon>
        <taxon>Bacillati</taxon>
        <taxon>Actinomycetota</taxon>
        <taxon>Actinomycetes</taxon>
        <taxon>Pseudonocardiales</taxon>
        <taxon>Pseudonocardiaceae</taxon>
        <taxon>Amycolatopsis</taxon>
    </lineage>
</organism>
<dbReference type="PANTHER" id="PTHR33164:SF106">
    <property type="entry name" value="TRANSCRIPTIONAL REGULATORY PROTEIN"/>
    <property type="match status" value="1"/>
</dbReference>
<keyword evidence="3" id="KW-1185">Reference proteome</keyword>
<dbReference type="Proteomes" id="UP000741013">
    <property type="component" value="Unassembled WGS sequence"/>
</dbReference>
<dbReference type="SUPFAM" id="SSF46785">
    <property type="entry name" value="Winged helix' DNA-binding domain"/>
    <property type="match status" value="1"/>
</dbReference>
<evidence type="ECO:0000259" key="1">
    <source>
        <dbReference type="PROSITE" id="PS50995"/>
    </source>
</evidence>
<dbReference type="InterPro" id="IPR036390">
    <property type="entry name" value="WH_DNA-bd_sf"/>
</dbReference>
<protein>
    <submittedName>
        <fullName evidence="2">DNA-binding MarR family transcriptional regulator</fullName>
    </submittedName>
</protein>
<accession>A0ABS4PZB7</accession>
<sequence length="166" mass="18594">MSGHEGADQRRVDDEVLITLVRRLTVESDRFAEMFGEAHGLHRTDLNALAVIMDAARRGAPMSPSQLAAALHLSASATTSVLDRLERAGHLHRDRSATDRRKVELRMREQAREIGSAFFQPLGRRFAEAWQDLDDDERRTVARFLELTIDATTEVRGGLTADPYSP</sequence>
<dbReference type="Gene3D" id="1.10.10.10">
    <property type="entry name" value="Winged helix-like DNA-binding domain superfamily/Winged helix DNA-binding domain"/>
    <property type="match status" value="1"/>
</dbReference>
<feature type="domain" description="HTH marR-type" evidence="1">
    <location>
        <begin position="14"/>
        <end position="150"/>
    </location>
</feature>
<keyword evidence="2" id="KW-0238">DNA-binding</keyword>
<dbReference type="InterPro" id="IPR000835">
    <property type="entry name" value="HTH_MarR-typ"/>
</dbReference>
<dbReference type="InterPro" id="IPR036388">
    <property type="entry name" value="WH-like_DNA-bd_sf"/>
</dbReference>
<name>A0ABS4PZB7_9PSEU</name>
<proteinExistence type="predicted"/>
<dbReference type="EMBL" id="JAGGMS010000001">
    <property type="protein sequence ID" value="MBP2184648.1"/>
    <property type="molecule type" value="Genomic_DNA"/>
</dbReference>
<dbReference type="Pfam" id="PF01047">
    <property type="entry name" value="MarR"/>
    <property type="match status" value="1"/>
</dbReference>
<dbReference type="PRINTS" id="PR00598">
    <property type="entry name" value="HTHMARR"/>
</dbReference>
<gene>
    <name evidence="2" type="ORF">JOM49_006174</name>
</gene>
<dbReference type="PANTHER" id="PTHR33164">
    <property type="entry name" value="TRANSCRIPTIONAL REGULATOR, MARR FAMILY"/>
    <property type="match status" value="1"/>
</dbReference>
<reference evidence="2 3" key="1">
    <citation type="submission" date="2021-03" db="EMBL/GenBank/DDBJ databases">
        <title>Sequencing the genomes of 1000 actinobacteria strains.</title>
        <authorList>
            <person name="Klenk H.-P."/>
        </authorList>
    </citation>
    <scope>NUCLEOTIDE SEQUENCE [LARGE SCALE GENOMIC DNA]</scope>
    <source>
        <strain evidence="2 3">DSM 45510</strain>
    </source>
</reference>
<dbReference type="SMART" id="SM00347">
    <property type="entry name" value="HTH_MARR"/>
    <property type="match status" value="1"/>
</dbReference>
<dbReference type="RefSeq" id="WP_282773396.1">
    <property type="nucleotide sequence ID" value="NZ_JAGGMS010000001.1"/>
</dbReference>
<evidence type="ECO:0000313" key="3">
    <source>
        <dbReference type="Proteomes" id="UP000741013"/>
    </source>
</evidence>
<dbReference type="PROSITE" id="PS50995">
    <property type="entry name" value="HTH_MARR_2"/>
    <property type="match status" value="1"/>
</dbReference>
<dbReference type="GO" id="GO:0003677">
    <property type="term" value="F:DNA binding"/>
    <property type="evidence" value="ECO:0007669"/>
    <property type="project" value="UniProtKB-KW"/>
</dbReference>
<comment type="caution">
    <text evidence="2">The sequence shown here is derived from an EMBL/GenBank/DDBJ whole genome shotgun (WGS) entry which is preliminary data.</text>
</comment>